<reference evidence="9 10" key="1">
    <citation type="journal article" date="2013" name="Genome Biol. Evol.">
        <title>Genomes of Stigonematalean cyanobacteria (subsection V) and the evolution of oxygenic photosynthesis from prokaryotes to plastids.</title>
        <authorList>
            <person name="Dagan T."/>
            <person name="Roettger M."/>
            <person name="Stucken K."/>
            <person name="Landan G."/>
            <person name="Koch R."/>
            <person name="Major P."/>
            <person name="Gould S.B."/>
            <person name="Goremykin V.V."/>
            <person name="Rippka R."/>
            <person name="Tandeau de Marsac N."/>
            <person name="Gugger M."/>
            <person name="Lockhart P.J."/>
            <person name="Allen J.F."/>
            <person name="Brune I."/>
            <person name="Maus I."/>
            <person name="Puhler A."/>
            <person name="Martin W.F."/>
        </authorList>
    </citation>
    <scope>NUCLEOTIDE SEQUENCE [LARGE SCALE GENOMIC DNA]</scope>
    <source>
        <strain evidence="9 10">PCC 7110</strain>
    </source>
</reference>
<evidence type="ECO:0000259" key="8">
    <source>
        <dbReference type="Pfam" id="PF26002"/>
    </source>
</evidence>
<dbReference type="OrthoDB" id="9775513at2"/>
<comment type="subcellular location">
    <subcellularLocation>
        <location evidence="1">Membrane</location>
        <topology evidence="1">Single-pass membrane protein</topology>
    </subcellularLocation>
</comment>
<dbReference type="PANTHER" id="PTHR30386:SF26">
    <property type="entry name" value="TRANSPORT PROTEIN COMB"/>
    <property type="match status" value="1"/>
</dbReference>
<dbReference type="AlphaFoldDB" id="A0A139WYX5"/>
<evidence type="ECO:0000313" key="10">
    <source>
        <dbReference type="Proteomes" id="UP000076925"/>
    </source>
</evidence>
<dbReference type="SUPFAM" id="SSF111369">
    <property type="entry name" value="HlyD-like secretion proteins"/>
    <property type="match status" value="1"/>
</dbReference>
<keyword evidence="4 7" id="KW-1133">Transmembrane helix</keyword>
<dbReference type="Proteomes" id="UP000076925">
    <property type="component" value="Unassembled WGS sequence"/>
</dbReference>
<name>A0A139WYX5_9CYAN</name>
<evidence type="ECO:0000256" key="1">
    <source>
        <dbReference type="ARBA" id="ARBA00004167"/>
    </source>
</evidence>
<dbReference type="GO" id="GO:0016020">
    <property type="term" value="C:membrane"/>
    <property type="evidence" value="ECO:0007669"/>
    <property type="project" value="UniProtKB-SubCell"/>
</dbReference>
<dbReference type="Pfam" id="PF26002">
    <property type="entry name" value="Beta-barrel_AprE"/>
    <property type="match status" value="1"/>
</dbReference>
<dbReference type="Gene3D" id="2.40.30.170">
    <property type="match status" value="1"/>
</dbReference>
<keyword evidence="10" id="KW-1185">Reference proteome</keyword>
<evidence type="ECO:0000256" key="7">
    <source>
        <dbReference type="SAM" id="Phobius"/>
    </source>
</evidence>
<gene>
    <name evidence="9" type="ORF">WA1_40040</name>
</gene>
<comment type="caution">
    <text evidence="9">The sequence shown here is derived from an EMBL/GenBank/DDBJ whole genome shotgun (WGS) entry which is preliminary data.</text>
</comment>
<keyword evidence="3 7" id="KW-0812">Transmembrane</keyword>
<evidence type="ECO:0000256" key="4">
    <source>
        <dbReference type="ARBA" id="ARBA00022989"/>
    </source>
</evidence>
<sequence>MPNQYQNSLLAETEQDELNNYTVSEPDTVEDAKDWFYGTEELLDALPRIWTRSLLYFLILFTAIALPWATLSKVDETGSARGRIEPKGATQKLDSPVLSSVIAVKVKEGDSVKAGQILLELDSDVLKSELKQVLDKLEGLQNRRNNLDLVKNQVLLSLQTQKQQNQAQQLAKLAQVEQAQQNFKTLKSMYNLQKEEKLAKVNQMQQAVKSSQAAHKLAEVRLQAAQEKVPRYQQAFNDGAISQDRFLEIKQLVKENDERVKQAQTEVSQAISSFQEQQSSYKRTLHQAKSEIEQAALHLQEVQRSYQSQIHTGKLTELKTEEQIKELQTQVNSLLWESVQTKSQVTSIKIQLQQRVVRAPIDGVIFELPLSKPGSVVQPGQKVAQIAPKHTTFVLKAQMPSEQSGFLKVGMPVKIKFDAYPFQDYGVVHGKVSQIAPDSKVVETNQGKVETFELDIALEQPYIQNGDKRIAITAGQTATAEVIVRQRRVIDFILDPFKKLQAGGLEL</sequence>
<evidence type="ECO:0000256" key="2">
    <source>
        <dbReference type="ARBA" id="ARBA00009477"/>
    </source>
</evidence>
<evidence type="ECO:0000256" key="3">
    <source>
        <dbReference type="ARBA" id="ARBA00022692"/>
    </source>
</evidence>
<organism evidence="9 10">
    <name type="scientific">Scytonema hofmannii PCC 7110</name>
    <dbReference type="NCBI Taxonomy" id="128403"/>
    <lineage>
        <taxon>Bacteria</taxon>
        <taxon>Bacillati</taxon>
        <taxon>Cyanobacteriota</taxon>
        <taxon>Cyanophyceae</taxon>
        <taxon>Nostocales</taxon>
        <taxon>Scytonemataceae</taxon>
        <taxon>Scytonema</taxon>
    </lineage>
</organism>
<keyword evidence="6" id="KW-0175">Coiled coil</keyword>
<dbReference type="STRING" id="128403.WA1_40040"/>
<evidence type="ECO:0000256" key="5">
    <source>
        <dbReference type="ARBA" id="ARBA00023136"/>
    </source>
</evidence>
<dbReference type="PANTHER" id="PTHR30386">
    <property type="entry name" value="MEMBRANE FUSION SUBUNIT OF EMRAB-TOLC MULTIDRUG EFFLUX PUMP"/>
    <property type="match status" value="1"/>
</dbReference>
<keyword evidence="5 7" id="KW-0472">Membrane</keyword>
<evidence type="ECO:0000313" key="9">
    <source>
        <dbReference type="EMBL" id="KYC37654.1"/>
    </source>
</evidence>
<dbReference type="Gene3D" id="2.40.50.100">
    <property type="match status" value="1"/>
</dbReference>
<evidence type="ECO:0000256" key="6">
    <source>
        <dbReference type="SAM" id="Coils"/>
    </source>
</evidence>
<accession>A0A139WYX5</accession>
<protein>
    <submittedName>
        <fullName evidence="9">Hemolysin D</fullName>
    </submittedName>
</protein>
<proteinExistence type="inferred from homology"/>
<feature type="domain" description="AprE-like beta-barrel" evidence="8">
    <location>
        <begin position="394"/>
        <end position="483"/>
    </location>
</feature>
<dbReference type="PRINTS" id="PR01490">
    <property type="entry name" value="RTXTOXIND"/>
</dbReference>
<dbReference type="InterPro" id="IPR058982">
    <property type="entry name" value="Beta-barrel_AprE"/>
</dbReference>
<dbReference type="EMBL" id="ANNX02000046">
    <property type="protein sequence ID" value="KYC37654.1"/>
    <property type="molecule type" value="Genomic_DNA"/>
</dbReference>
<dbReference type="RefSeq" id="WP_017748585.1">
    <property type="nucleotide sequence ID" value="NZ_KQ976354.1"/>
</dbReference>
<feature type="transmembrane region" description="Helical" evidence="7">
    <location>
        <begin position="54"/>
        <end position="71"/>
    </location>
</feature>
<feature type="coiled-coil region" evidence="6">
    <location>
        <begin position="176"/>
        <end position="228"/>
    </location>
</feature>
<feature type="coiled-coil region" evidence="6">
    <location>
        <begin position="123"/>
        <end position="150"/>
    </location>
</feature>
<comment type="similarity">
    <text evidence="2">Belongs to the membrane fusion protein (MFP) (TC 8.A.1) family.</text>
</comment>
<dbReference type="InterPro" id="IPR050739">
    <property type="entry name" value="MFP"/>
</dbReference>